<keyword evidence="3" id="KW-1185">Reference proteome</keyword>
<keyword evidence="1" id="KW-0472">Membrane</keyword>
<dbReference type="STRING" id="54.SAMN02745121_04679"/>
<reference evidence="3" key="1">
    <citation type="submission" date="2016-10" db="EMBL/GenBank/DDBJ databases">
        <authorList>
            <person name="Varghese N."/>
            <person name="Submissions S."/>
        </authorList>
    </citation>
    <scope>NUCLEOTIDE SEQUENCE [LARGE SCALE GENOMIC DNA]</scope>
    <source>
        <strain evidence="3">ATCC 25963</strain>
    </source>
</reference>
<evidence type="ECO:0000256" key="1">
    <source>
        <dbReference type="SAM" id="Phobius"/>
    </source>
</evidence>
<name>A0A1I2BHE6_9BACT</name>
<keyword evidence="1" id="KW-0812">Transmembrane</keyword>
<gene>
    <name evidence="2" type="ORF">SAMN02745121_04679</name>
</gene>
<dbReference type="EMBL" id="FOMX01000015">
    <property type="protein sequence ID" value="SFE55499.1"/>
    <property type="molecule type" value="Genomic_DNA"/>
</dbReference>
<feature type="transmembrane region" description="Helical" evidence="1">
    <location>
        <begin position="42"/>
        <end position="60"/>
    </location>
</feature>
<evidence type="ECO:0000313" key="3">
    <source>
        <dbReference type="Proteomes" id="UP000199400"/>
    </source>
</evidence>
<proteinExistence type="predicted"/>
<dbReference type="OrthoDB" id="5825388at2"/>
<protein>
    <submittedName>
        <fullName evidence="2">Putative membrane protein</fullName>
    </submittedName>
</protein>
<dbReference type="Proteomes" id="UP000199400">
    <property type="component" value="Unassembled WGS sequence"/>
</dbReference>
<dbReference type="AlphaFoldDB" id="A0A1I2BHE6"/>
<feature type="transmembrane region" description="Helical" evidence="1">
    <location>
        <begin position="66"/>
        <end position="85"/>
    </location>
</feature>
<organism evidence="2 3">
    <name type="scientific">Nannocystis exedens</name>
    <dbReference type="NCBI Taxonomy" id="54"/>
    <lineage>
        <taxon>Bacteria</taxon>
        <taxon>Pseudomonadati</taxon>
        <taxon>Myxococcota</taxon>
        <taxon>Polyangia</taxon>
        <taxon>Nannocystales</taxon>
        <taxon>Nannocystaceae</taxon>
        <taxon>Nannocystis</taxon>
    </lineage>
</organism>
<evidence type="ECO:0000313" key="2">
    <source>
        <dbReference type="EMBL" id="SFE55499.1"/>
    </source>
</evidence>
<dbReference type="Gene3D" id="3.10.310.50">
    <property type="match status" value="1"/>
</dbReference>
<accession>A0A1I2BHE6</accession>
<keyword evidence="1" id="KW-1133">Transmembrane helix</keyword>
<dbReference type="RefSeq" id="WP_096326358.1">
    <property type="nucleotide sequence ID" value="NZ_FOMX01000015.1"/>
</dbReference>
<sequence length="206" mass="21889">MAGFFADDGKGALRRAIEAFEAGTAAELVIAVRPASDRYAHVPALVGGLAAALTLAFLLYGEPEFGLHWFLVDPLLVGLMAAWLVRHSHALARLLTPRAWRDEAVLRAAKAGFLDHGVMETRARTGVFVYVSLTERAAVVLADVGVRREVPRAPWDQAVAGLQAAVAAGARATELAPHLQALGALCADALPRGEDDVNELPDEVRA</sequence>